<reference evidence="2" key="1">
    <citation type="submission" date="2016-10" db="EMBL/GenBank/DDBJ databases">
        <authorList>
            <person name="Varghese N."/>
            <person name="Submissions S."/>
        </authorList>
    </citation>
    <scope>NUCLEOTIDE SEQUENCE [LARGE SCALE GENOMIC DNA]</scope>
    <source>
        <strain evidence="2">DSM 26348</strain>
    </source>
</reference>
<dbReference type="AlphaFoldDB" id="A0A1I3FX46"/>
<dbReference type="InterPro" id="IPR047729">
    <property type="entry name" value="Sce7726-like"/>
</dbReference>
<sequence length="217" mass="24559">MDDNHQMRDEDIRSVLLQHIRENHRDSAVIEEMPLLRTGRADIGVVNCSLWGYEIKSERDTLNRLPQQIPFYDAIFDRSIVVVAGSHLRYVRKIVPSHWGIQRAILVDGVVELHHVRKPKLNTKTSSEALVRLVWKNEAVSILRAHGLGGSNGTPLLKVWEQLLRLPKQKLADSVRLALKVRNGCGSASRRVQDGDLRSIEPTPCSRQCLAGLMQLD</sequence>
<name>A0A1I3FX46_9PLAN</name>
<protein>
    <recommendedName>
        <fullName evidence="3">Sce7726 family protein</fullName>
    </recommendedName>
</protein>
<accession>A0A1I3FX46</accession>
<organism evidence="1 2">
    <name type="scientific">Planctomicrobium piriforme</name>
    <dbReference type="NCBI Taxonomy" id="1576369"/>
    <lineage>
        <taxon>Bacteria</taxon>
        <taxon>Pseudomonadati</taxon>
        <taxon>Planctomycetota</taxon>
        <taxon>Planctomycetia</taxon>
        <taxon>Planctomycetales</taxon>
        <taxon>Planctomycetaceae</taxon>
        <taxon>Planctomicrobium</taxon>
    </lineage>
</organism>
<dbReference type="NCBIfam" id="NF033832">
    <property type="entry name" value="sce7726_fam"/>
    <property type="match status" value="1"/>
</dbReference>
<proteinExistence type="predicted"/>
<dbReference type="Proteomes" id="UP000199518">
    <property type="component" value="Unassembled WGS sequence"/>
</dbReference>
<evidence type="ECO:0000313" key="1">
    <source>
        <dbReference type="EMBL" id="SFI15727.1"/>
    </source>
</evidence>
<dbReference type="OrthoDB" id="128875at2"/>
<keyword evidence="2" id="KW-1185">Reference proteome</keyword>
<evidence type="ECO:0008006" key="3">
    <source>
        <dbReference type="Google" id="ProtNLM"/>
    </source>
</evidence>
<evidence type="ECO:0000313" key="2">
    <source>
        <dbReference type="Proteomes" id="UP000199518"/>
    </source>
</evidence>
<gene>
    <name evidence="1" type="ORF">SAMN05421753_10670</name>
</gene>
<dbReference type="EMBL" id="FOQD01000006">
    <property type="protein sequence ID" value="SFI15727.1"/>
    <property type="molecule type" value="Genomic_DNA"/>
</dbReference>